<organism evidence="2 3">
    <name type="scientific">Neocallimastix californiae</name>
    <dbReference type="NCBI Taxonomy" id="1754190"/>
    <lineage>
        <taxon>Eukaryota</taxon>
        <taxon>Fungi</taxon>
        <taxon>Fungi incertae sedis</taxon>
        <taxon>Chytridiomycota</taxon>
        <taxon>Chytridiomycota incertae sedis</taxon>
        <taxon>Neocallimastigomycetes</taxon>
        <taxon>Neocallimastigales</taxon>
        <taxon>Neocallimastigaceae</taxon>
        <taxon>Neocallimastix</taxon>
    </lineage>
</organism>
<feature type="transmembrane region" description="Helical" evidence="1">
    <location>
        <begin position="6"/>
        <end position="23"/>
    </location>
</feature>
<dbReference type="OrthoDB" id="10586036at2759"/>
<dbReference type="EMBL" id="MCOG01000125">
    <property type="protein sequence ID" value="ORY41131.1"/>
    <property type="molecule type" value="Genomic_DNA"/>
</dbReference>
<keyword evidence="1" id="KW-1133">Transmembrane helix</keyword>
<proteinExistence type="predicted"/>
<comment type="caution">
    <text evidence="2">The sequence shown here is derived from an EMBL/GenBank/DDBJ whole genome shotgun (WGS) entry which is preliminary data.</text>
</comment>
<gene>
    <name evidence="2" type="ORF">LY90DRAFT_672075</name>
</gene>
<keyword evidence="1" id="KW-0812">Transmembrane</keyword>
<keyword evidence="1" id="KW-0472">Membrane</keyword>
<name>A0A1Y2C298_9FUNG</name>
<accession>A0A1Y2C298</accession>
<reference evidence="2 3" key="1">
    <citation type="submission" date="2016-08" db="EMBL/GenBank/DDBJ databases">
        <title>A Parts List for Fungal Cellulosomes Revealed by Comparative Genomics.</title>
        <authorList>
            <consortium name="DOE Joint Genome Institute"/>
            <person name="Haitjema C.H."/>
            <person name="Gilmore S.P."/>
            <person name="Henske J.K."/>
            <person name="Solomon K.V."/>
            <person name="De Groot R."/>
            <person name="Kuo A."/>
            <person name="Mondo S.J."/>
            <person name="Salamov A.A."/>
            <person name="Labutti K."/>
            <person name="Zhao Z."/>
            <person name="Chiniquy J."/>
            <person name="Barry K."/>
            <person name="Brewer H.M."/>
            <person name="Purvine S.O."/>
            <person name="Wright A.T."/>
            <person name="Boxma B."/>
            <person name="Van Alen T."/>
            <person name="Hackstein J.H."/>
            <person name="Baker S.E."/>
            <person name="Grigoriev I.V."/>
            <person name="O'Malley M.A."/>
        </authorList>
    </citation>
    <scope>NUCLEOTIDE SEQUENCE [LARGE SCALE GENOMIC DNA]</scope>
    <source>
        <strain evidence="2 3">G1</strain>
    </source>
</reference>
<dbReference type="AlphaFoldDB" id="A0A1Y2C298"/>
<evidence type="ECO:0000313" key="3">
    <source>
        <dbReference type="Proteomes" id="UP000193920"/>
    </source>
</evidence>
<evidence type="ECO:0000313" key="2">
    <source>
        <dbReference type="EMBL" id="ORY41131.1"/>
    </source>
</evidence>
<feature type="transmembrane region" description="Helical" evidence="1">
    <location>
        <begin position="132"/>
        <end position="149"/>
    </location>
</feature>
<evidence type="ECO:0000256" key="1">
    <source>
        <dbReference type="SAM" id="Phobius"/>
    </source>
</evidence>
<sequence length="150" mass="17773">MAKIKNLLFFLVIIINIVCIYGLNNLAINNRIKYENCKLTSSLENTPKTENHKHDIRNSLINKFDNYSNKQDSIYKNKAYYIMTHSYGSFKWFNNILRNNKNVKVYPKINQIIPTTNYIKLIELKLKNNMTLWKNIVIGILLFIIYHLNA</sequence>
<keyword evidence="3" id="KW-1185">Reference proteome</keyword>
<dbReference type="Proteomes" id="UP000193920">
    <property type="component" value="Unassembled WGS sequence"/>
</dbReference>
<protein>
    <submittedName>
        <fullName evidence="2">Uncharacterized protein</fullName>
    </submittedName>
</protein>